<protein>
    <submittedName>
        <fullName evidence="1">Uncharacterized protein</fullName>
    </submittedName>
</protein>
<dbReference type="AlphaFoldDB" id="A0A6M3KAF5"/>
<sequence>MDANILCTLLAQRIPPEQFQLWGLDIHWMAPEYDTPENRAIVEDVVANYASLAAGVVAVEQLAKLKNRLKQELKETASSDAQIFRMMLAIWDVGVTKGLWVNADLPTPIRAVAAQWKQKLQEIDS</sequence>
<gene>
    <name evidence="1" type="ORF">MM415A00980_0008</name>
</gene>
<evidence type="ECO:0000313" key="1">
    <source>
        <dbReference type="EMBL" id="QJA78847.1"/>
    </source>
</evidence>
<dbReference type="EMBL" id="MT142356">
    <property type="protein sequence ID" value="QJA78847.1"/>
    <property type="molecule type" value="Genomic_DNA"/>
</dbReference>
<proteinExistence type="predicted"/>
<reference evidence="1" key="1">
    <citation type="submission" date="2020-03" db="EMBL/GenBank/DDBJ databases">
        <title>The deep terrestrial virosphere.</title>
        <authorList>
            <person name="Holmfeldt K."/>
            <person name="Nilsson E."/>
            <person name="Simone D."/>
            <person name="Lopez-Fernandez M."/>
            <person name="Wu X."/>
            <person name="de Brujin I."/>
            <person name="Lundin D."/>
            <person name="Andersson A."/>
            <person name="Bertilsson S."/>
            <person name="Dopson M."/>
        </authorList>
    </citation>
    <scope>NUCLEOTIDE SEQUENCE</scope>
    <source>
        <strain evidence="1">MM415A00980</strain>
    </source>
</reference>
<name>A0A6M3KAF5_9ZZZZ</name>
<organism evidence="1">
    <name type="scientific">viral metagenome</name>
    <dbReference type="NCBI Taxonomy" id="1070528"/>
    <lineage>
        <taxon>unclassified sequences</taxon>
        <taxon>metagenomes</taxon>
        <taxon>organismal metagenomes</taxon>
    </lineage>
</organism>
<accession>A0A6M3KAF5</accession>